<dbReference type="SUPFAM" id="SSF53822">
    <property type="entry name" value="Periplasmic binding protein-like I"/>
    <property type="match status" value="1"/>
</dbReference>
<dbReference type="CDD" id="cd06267">
    <property type="entry name" value="PBP1_LacI_sugar_binding-like"/>
    <property type="match status" value="1"/>
</dbReference>
<dbReference type="InterPro" id="IPR006059">
    <property type="entry name" value="SBP"/>
</dbReference>
<evidence type="ECO:0000313" key="6">
    <source>
        <dbReference type="Proteomes" id="UP000823902"/>
    </source>
</evidence>
<keyword evidence="2" id="KW-0238">DNA-binding</keyword>
<name>A0A9D2QA67_9FIRM</name>
<keyword evidence="3" id="KW-0804">Transcription</keyword>
<evidence type="ECO:0000256" key="1">
    <source>
        <dbReference type="ARBA" id="ARBA00023015"/>
    </source>
</evidence>
<reference evidence="5" key="2">
    <citation type="submission" date="2021-04" db="EMBL/GenBank/DDBJ databases">
        <authorList>
            <person name="Gilroy R."/>
        </authorList>
    </citation>
    <scope>NUCLEOTIDE SEQUENCE</scope>
    <source>
        <strain evidence="5">CHK196-7946</strain>
    </source>
</reference>
<dbReference type="InterPro" id="IPR010982">
    <property type="entry name" value="Lambda_DNA-bd_dom_sf"/>
</dbReference>
<dbReference type="Pfam" id="PF00532">
    <property type="entry name" value="Peripla_BP_1"/>
    <property type="match status" value="1"/>
</dbReference>
<sequence>MATLKDVARDAGVSIATVSCCLSGKKTVKPETRAKIMDSIEKLKYIPNASARNLKKADSKKIGFVLTDIDNSYHAEIFKGASTYLQDKGYDINVAFSNNSPDIECKKINDFVSSNVSGLLLITSQPGNTDFFAGRIKNFNIPTVFIEHRPENIDFSFVGFNNYKTTFFLTENLLRKNYRNIALLTGPLIYSSERDAVDGYSAAMQRYGIASRPDLIQATNMTKEDAFKALLTLPLLEEIDAVITTSENIALGIVEACRIRGIRIPGDIQILSFGEESWLRTSAAPEITRTSRTAFTLGTAAAELLMKNIESPVLFEEKTLIFSDEVIHKNLHLPVKRERQNTASAPLVKKEPLRILMVDLATSHSAEILSRNFTRITDVPVEIDYLPQNQMLKTILADMEKPEPRYDIYMYDIPWLEYMVQNGLVADITEYVESSSFNTDAFFPHNLRNCMYEGRYWGIPIVGGSQIMFYRSDLFENHGIRKSFKEQFGIELSPPRTWTEFNGIASFFTRSCNPSSPTLYGTSMAGDQDEAFAPEILIRLWSCGGKLWDKYNRVCLDSPENAQALRSILETLKYVESSPLETSIDKTVEDFCSGRTSMLITYTEYANMISESVHNNIIGRVGYEALPGRTPASVGWNLGLNPYTARTAEAYWYFQWLCRKDISIYMTILDGQSPAVTPYQSHELLKLYPWLELTEESFDYCQKRDGPYSKKSLIIPRSRIEAILCDVAKNVISGALSLPDALKKGQEDMTALFKSYGYPKPLHFLP</sequence>
<dbReference type="Gene3D" id="3.40.190.10">
    <property type="entry name" value="Periplasmic binding protein-like II"/>
    <property type="match status" value="2"/>
</dbReference>
<evidence type="ECO:0000313" key="5">
    <source>
        <dbReference type="EMBL" id="HJC75753.1"/>
    </source>
</evidence>
<protein>
    <submittedName>
        <fullName evidence="5">Extracellular solute-binding protein</fullName>
    </submittedName>
</protein>
<dbReference type="PANTHER" id="PTHR30146:SF154">
    <property type="entry name" value="TRANSCRIPTION REGULATOR, MEMBER OF GALR FAMILY"/>
    <property type="match status" value="1"/>
</dbReference>
<evidence type="ECO:0000259" key="4">
    <source>
        <dbReference type="PROSITE" id="PS50932"/>
    </source>
</evidence>
<dbReference type="PROSITE" id="PS50932">
    <property type="entry name" value="HTH_LACI_2"/>
    <property type="match status" value="1"/>
</dbReference>
<dbReference type="Pfam" id="PF01547">
    <property type="entry name" value="SBP_bac_1"/>
    <property type="match status" value="1"/>
</dbReference>
<dbReference type="InterPro" id="IPR028082">
    <property type="entry name" value="Peripla_BP_I"/>
</dbReference>
<dbReference type="InterPro" id="IPR001761">
    <property type="entry name" value="Peripla_BP/Lac1_sug-bd_dom"/>
</dbReference>
<dbReference type="CDD" id="cd01392">
    <property type="entry name" value="HTH_LacI"/>
    <property type="match status" value="1"/>
</dbReference>
<dbReference type="InterPro" id="IPR000843">
    <property type="entry name" value="HTH_LacI"/>
</dbReference>
<evidence type="ECO:0000256" key="3">
    <source>
        <dbReference type="ARBA" id="ARBA00023163"/>
    </source>
</evidence>
<dbReference type="Gene3D" id="1.10.260.40">
    <property type="entry name" value="lambda repressor-like DNA-binding domains"/>
    <property type="match status" value="1"/>
</dbReference>
<dbReference type="Gene3D" id="3.40.50.2300">
    <property type="match status" value="2"/>
</dbReference>
<keyword evidence="1" id="KW-0805">Transcription regulation</keyword>
<proteinExistence type="predicted"/>
<dbReference type="EMBL" id="DWVY01000064">
    <property type="protein sequence ID" value="HJC75753.1"/>
    <property type="molecule type" value="Genomic_DNA"/>
</dbReference>
<comment type="caution">
    <text evidence="5">The sequence shown here is derived from an EMBL/GenBank/DDBJ whole genome shotgun (WGS) entry which is preliminary data.</text>
</comment>
<dbReference type="SUPFAM" id="SSF53850">
    <property type="entry name" value="Periplasmic binding protein-like II"/>
    <property type="match status" value="1"/>
</dbReference>
<evidence type="ECO:0000256" key="2">
    <source>
        <dbReference type="ARBA" id="ARBA00023125"/>
    </source>
</evidence>
<dbReference type="Proteomes" id="UP000823902">
    <property type="component" value="Unassembled WGS sequence"/>
</dbReference>
<dbReference type="AlphaFoldDB" id="A0A9D2QA67"/>
<dbReference type="SUPFAM" id="SSF47413">
    <property type="entry name" value="lambda repressor-like DNA-binding domains"/>
    <property type="match status" value="1"/>
</dbReference>
<dbReference type="GO" id="GO:0000976">
    <property type="term" value="F:transcription cis-regulatory region binding"/>
    <property type="evidence" value="ECO:0007669"/>
    <property type="project" value="TreeGrafter"/>
</dbReference>
<feature type="domain" description="HTH lacI-type" evidence="4">
    <location>
        <begin position="2"/>
        <end position="56"/>
    </location>
</feature>
<organism evidence="5 6">
    <name type="scientific">Candidatus Mediterraneibacter faecavium</name>
    <dbReference type="NCBI Taxonomy" id="2838668"/>
    <lineage>
        <taxon>Bacteria</taxon>
        <taxon>Bacillati</taxon>
        <taxon>Bacillota</taxon>
        <taxon>Clostridia</taxon>
        <taxon>Lachnospirales</taxon>
        <taxon>Lachnospiraceae</taxon>
        <taxon>Mediterraneibacter</taxon>
    </lineage>
</organism>
<accession>A0A9D2QA67</accession>
<dbReference type="Pfam" id="PF00356">
    <property type="entry name" value="LacI"/>
    <property type="match status" value="1"/>
</dbReference>
<dbReference type="PANTHER" id="PTHR30146">
    <property type="entry name" value="LACI-RELATED TRANSCRIPTIONAL REPRESSOR"/>
    <property type="match status" value="1"/>
</dbReference>
<dbReference type="SMART" id="SM00354">
    <property type="entry name" value="HTH_LACI"/>
    <property type="match status" value="1"/>
</dbReference>
<gene>
    <name evidence="5" type="ORF">H9697_12560</name>
</gene>
<dbReference type="GO" id="GO:0003700">
    <property type="term" value="F:DNA-binding transcription factor activity"/>
    <property type="evidence" value="ECO:0007669"/>
    <property type="project" value="TreeGrafter"/>
</dbReference>
<reference evidence="5" key="1">
    <citation type="journal article" date="2021" name="PeerJ">
        <title>Extensive microbial diversity within the chicken gut microbiome revealed by metagenomics and culture.</title>
        <authorList>
            <person name="Gilroy R."/>
            <person name="Ravi A."/>
            <person name="Getino M."/>
            <person name="Pursley I."/>
            <person name="Horton D.L."/>
            <person name="Alikhan N.F."/>
            <person name="Baker D."/>
            <person name="Gharbi K."/>
            <person name="Hall N."/>
            <person name="Watson M."/>
            <person name="Adriaenssens E.M."/>
            <person name="Foster-Nyarko E."/>
            <person name="Jarju S."/>
            <person name="Secka A."/>
            <person name="Antonio M."/>
            <person name="Oren A."/>
            <person name="Chaudhuri R.R."/>
            <person name="La Ragione R."/>
            <person name="Hildebrand F."/>
            <person name="Pallen M.J."/>
        </authorList>
    </citation>
    <scope>NUCLEOTIDE SEQUENCE</scope>
    <source>
        <strain evidence="5">CHK196-7946</strain>
    </source>
</reference>